<dbReference type="Proteomes" id="UP001281410">
    <property type="component" value="Unassembled WGS sequence"/>
</dbReference>
<dbReference type="PANTHER" id="PTHR12447:SF35">
    <property type="entry name" value="ANKYRIN REPEAT FAMILY PROTEIN"/>
    <property type="match status" value="1"/>
</dbReference>
<name>A0AAE0APU2_9ROSI</name>
<dbReference type="GO" id="GO:0005737">
    <property type="term" value="C:cytoplasm"/>
    <property type="evidence" value="ECO:0007669"/>
    <property type="project" value="TreeGrafter"/>
</dbReference>
<gene>
    <name evidence="1" type="ORF">Dsin_008424</name>
</gene>
<dbReference type="InterPro" id="IPR021832">
    <property type="entry name" value="ANKRD13"/>
</dbReference>
<dbReference type="PANTHER" id="PTHR12447">
    <property type="entry name" value="ANKYRIN REPEAT DOMAIN-CONTAINING PROTEIN 13"/>
    <property type="match status" value="1"/>
</dbReference>
<dbReference type="AlphaFoldDB" id="A0AAE0APU2"/>
<accession>A0AAE0APU2</accession>
<proteinExistence type="predicted"/>
<evidence type="ECO:0000313" key="2">
    <source>
        <dbReference type="Proteomes" id="UP001281410"/>
    </source>
</evidence>
<evidence type="ECO:0000313" key="1">
    <source>
        <dbReference type="EMBL" id="KAK3221399.1"/>
    </source>
</evidence>
<comment type="caution">
    <text evidence="1">The sequence shown here is derived from an EMBL/GenBank/DDBJ whole genome shotgun (WGS) entry which is preliminary data.</text>
</comment>
<sequence>MAGIDVSKYAHSPVHKAISMRDYASLRRILAALPRLGNPAEICTESASLAEEEKADAISAMIDRWDVPNRDTHLHLAVKLGDETTI</sequence>
<protein>
    <submittedName>
        <fullName evidence="1">Uncharacterized protein</fullName>
    </submittedName>
</protein>
<reference evidence="1" key="1">
    <citation type="journal article" date="2023" name="Plant J.">
        <title>Genome sequences and population genomics provide insights into the demographic history, inbreeding, and mutation load of two 'living fossil' tree species of Dipteronia.</title>
        <authorList>
            <person name="Feng Y."/>
            <person name="Comes H.P."/>
            <person name="Chen J."/>
            <person name="Zhu S."/>
            <person name="Lu R."/>
            <person name="Zhang X."/>
            <person name="Li P."/>
            <person name="Qiu J."/>
            <person name="Olsen K.M."/>
            <person name="Qiu Y."/>
        </authorList>
    </citation>
    <scope>NUCLEOTIDE SEQUENCE</scope>
    <source>
        <strain evidence="1">NBL</strain>
    </source>
</reference>
<organism evidence="1 2">
    <name type="scientific">Dipteronia sinensis</name>
    <dbReference type="NCBI Taxonomy" id="43782"/>
    <lineage>
        <taxon>Eukaryota</taxon>
        <taxon>Viridiplantae</taxon>
        <taxon>Streptophyta</taxon>
        <taxon>Embryophyta</taxon>
        <taxon>Tracheophyta</taxon>
        <taxon>Spermatophyta</taxon>
        <taxon>Magnoliopsida</taxon>
        <taxon>eudicotyledons</taxon>
        <taxon>Gunneridae</taxon>
        <taxon>Pentapetalae</taxon>
        <taxon>rosids</taxon>
        <taxon>malvids</taxon>
        <taxon>Sapindales</taxon>
        <taxon>Sapindaceae</taxon>
        <taxon>Hippocastanoideae</taxon>
        <taxon>Acereae</taxon>
        <taxon>Dipteronia</taxon>
    </lineage>
</organism>
<dbReference type="EMBL" id="JANJYJ010000003">
    <property type="protein sequence ID" value="KAK3221399.1"/>
    <property type="molecule type" value="Genomic_DNA"/>
</dbReference>
<keyword evidence="2" id="KW-1185">Reference proteome</keyword>